<sequence>MFSTNIPFATGKPVIALFICAFLAGCHTVPPHSPDQTVEAYAQIPDLSDTSKVMRTERYTLVSIAACPAQQDLLQQIVDIRIPDHLDVGISGPHFKPINIGLRDLGEGHFSAVQFSWFDGGA</sequence>
<name>A0ABX8HXR6_9PSED</name>
<gene>
    <name evidence="1" type="ORF">KQP88_10130</name>
</gene>
<organism evidence="1 2">
    <name type="scientific">Pseudomonas lijiangensis</name>
    <dbReference type="NCBI Taxonomy" id="2995658"/>
    <lineage>
        <taxon>Bacteria</taxon>
        <taxon>Pseudomonadati</taxon>
        <taxon>Pseudomonadota</taxon>
        <taxon>Gammaproteobacteria</taxon>
        <taxon>Pseudomonadales</taxon>
        <taxon>Pseudomonadaceae</taxon>
        <taxon>Pseudomonas</taxon>
    </lineage>
</organism>
<dbReference type="Proteomes" id="UP000683401">
    <property type="component" value="Chromosome"/>
</dbReference>
<evidence type="ECO:0000313" key="2">
    <source>
        <dbReference type="Proteomes" id="UP000683401"/>
    </source>
</evidence>
<evidence type="ECO:0000313" key="1">
    <source>
        <dbReference type="EMBL" id="QWU85088.1"/>
    </source>
</evidence>
<accession>A0ABX8HXR6</accession>
<dbReference type="EMBL" id="CP076668">
    <property type="protein sequence ID" value="QWU85088.1"/>
    <property type="molecule type" value="Genomic_DNA"/>
</dbReference>
<reference evidence="2" key="1">
    <citation type="submission" date="2021-06" db="EMBL/GenBank/DDBJ databases">
        <title>Identification of Pseudomonas cichorii causing bacterial leaf black spot of flue-cured tobacco, a new disease in China.</title>
        <authorList>
            <person name="Lu C.-H."/>
        </authorList>
    </citation>
    <scope>NUCLEOTIDE SEQUENCE [LARGE SCALE GENOMIC DNA]</scope>
    <source>
        <strain evidence="2">LJ2</strain>
    </source>
</reference>
<protein>
    <submittedName>
        <fullName evidence="1">Uncharacterized protein</fullName>
    </submittedName>
</protein>
<dbReference type="RefSeq" id="WP_216705566.1">
    <property type="nucleotide sequence ID" value="NZ_CP076668.1"/>
</dbReference>
<keyword evidence="2" id="KW-1185">Reference proteome</keyword>
<proteinExistence type="predicted"/>